<dbReference type="InterPro" id="IPR012677">
    <property type="entry name" value="Nucleotide-bd_a/b_plait_sf"/>
</dbReference>
<dbReference type="STRING" id="113226.A0A139IG56"/>
<dbReference type="GO" id="GO:0003676">
    <property type="term" value="F:nucleic acid binding"/>
    <property type="evidence" value="ECO:0007669"/>
    <property type="project" value="InterPro"/>
</dbReference>
<feature type="region of interest" description="Disordered" evidence="1">
    <location>
        <begin position="1"/>
        <end position="133"/>
    </location>
</feature>
<evidence type="ECO:0000313" key="3">
    <source>
        <dbReference type="EMBL" id="KXT13708.1"/>
    </source>
</evidence>
<dbReference type="SUPFAM" id="SSF54928">
    <property type="entry name" value="RNA-binding domain, RBD"/>
    <property type="match status" value="1"/>
</dbReference>
<dbReference type="Pfam" id="PF04059">
    <property type="entry name" value="RRM_2"/>
    <property type="match status" value="1"/>
</dbReference>
<dbReference type="EMBL" id="LFZO01000107">
    <property type="protein sequence ID" value="KXT13708.1"/>
    <property type="molecule type" value="Genomic_DNA"/>
</dbReference>
<feature type="region of interest" description="Disordered" evidence="1">
    <location>
        <begin position="821"/>
        <end position="844"/>
    </location>
</feature>
<gene>
    <name evidence="3" type="ORF">AC579_8106</name>
</gene>
<accession>A0A139IG56</accession>
<feature type="region of interest" description="Disordered" evidence="1">
    <location>
        <begin position="639"/>
        <end position="668"/>
    </location>
</feature>
<evidence type="ECO:0000256" key="1">
    <source>
        <dbReference type="SAM" id="MobiDB-lite"/>
    </source>
</evidence>
<dbReference type="Gene3D" id="3.30.70.330">
    <property type="match status" value="1"/>
</dbReference>
<comment type="caution">
    <text evidence="3">The sequence shown here is derived from an EMBL/GenBank/DDBJ whole genome shotgun (WGS) entry which is preliminary data.</text>
</comment>
<evidence type="ECO:0000313" key="4">
    <source>
        <dbReference type="Proteomes" id="UP000073492"/>
    </source>
</evidence>
<sequence>MSASTPTPAARKAAATKHEPAHMNGGVPVDSSAKHLTNGKSKDAKPGWSGPAPVAGSSAAPFGGNGDVSPTARLNMRLSGQATRFEPSATKPSPINFLNRGSTEDDDGKPTIADGSNTKPMGEKARGKMTASLPPAPIGTHNGTPSPSVAPVTFTTDTGPQVEWKGGHYIRIASIAKDTYAECSAVLFNEMQWKDKVTGQKSSGASNSKHLTVYMRFDHVTDAEQAENDVSMVNQEWVVKHVTQTEYAAAQGTGSRTETSFFDGQLLFVAVFNGNLNEIKTGHVIKTVKNLAQHFGEVLAFSEGIQTTSTEWHFRVEYARISDARKALHEMNRSSTYCFEDWSVTARKLPEPHTVAIAPLDAGFAALTLTPSKHADGTTTSPTGRTAWALDANGKTVAKPAALTVPKVSNPAEPVGAGAVVQVRDYRMASSPLPGSSRYWGSIDANVNRNGSWSGGEITRSRRNGGIGEENEPQMVNLTRIRDGVDVRTTIMLRNLPNAWTYRDVKECIDATSAGKYDFSYLRIDFQFNTNVGYAFVNFTDPEAIIDFVNHFVNKEWQAGYHPRKIAQVSYATVQGIDCLIEKFRNSAIMAEFSDYRPKLWYVPADVASGECTPDAVGQERAFPGPNNFSKQQRSLDNAGTLGLYQPRNRNGNANGERTRRSNYDRGTTHQLQEDAAYQHGPMSPYNDNYALNAPRAPIGAPPQFIAPPMMPYGYPPMPNGYYAGYPVQYGQSESFDPFAYGGYPGHGGYPGGYGGMAHYNPAARLRTISRGRLGGRPTNVTIAEHGYSDVDRNARLAPNGYVPRSISAAGESGEYFERQAHGCADGNVSPGNADAPRLGTEHS</sequence>
<feature type="compositionally biased region" description="Low complexity" evidence="1">
    <location>
        <begin position="46"/>
        <end position="62"/>
    </location>
</feature>
<feature type="compositionally biased region" description="Low complexity" evidence="1">
    <location>
        <begin position="1"/>
        <end position="13"/>
    </location>
</feature>
<feature type="compositionally biased region" description="Basic and acidic residues" evidence="1">
    <location>
        <begin position="657"/>
        <end position="668"/>
    </location>
</feature>
<feature type="domain" description="Mei2-like C-terminal RNA recognition motif" evidence="2">
    <location>
        <begin position="488"/>
        <end position="585"/>
    </location>
</feature>
<reference evidence="3 4" key="1">
    <citation type="submission" date="2015-07" db="EMBL/GenBank/DDBJ databases">
        <title>Comparative genomics of the Sigatoka disease complex on banana suggests a link between parallel evolutionary changes in Pseudocercospora fijiensis and Pseudocercospora eumusae and increased virulence on the banana host.</title>
        <authorList>
            <person name="Chang T.-C."/>
            <person name="Salvucci A."/>
            <person name="Crous P.W."/>
            <person name="Stergiopoulos I."/>
        </authorList>
    </citation>
    <scope>NUCLEOTIDE SEQUENCE [LARGE SCALE GENOMIC DNA]</scope>
    <source>
        <strain evidence="3 4">CBS 116634</strain>
    </source>
</reference>
<proteinExistence type="predicted"/>
<keyword evidence="4" id="KW-1185">Reference proteome</keyword>
<dbReference type="InterPro" id="IPR007201">
    <property type="entry name" value="Mei2-like_Rrm_C"/>
</dbReference>
<dbReference type="OrthoDB" id="417481at2759"/>
<organism evidence="3 4">
    <name type="scientific">Pseudocercospora musae</name>
    <dbReference type="NCBI Taxonomy" id="113226"/>
    <lineage>
        <taxon>Eukaryota</taxon>
        <taxon>Fungi</taxon>
        <taxon>Dikarya</taxon>
        <taxon>Ascomycota</taxon>
        <taxon>Pezizomycotina</taxon>
        <taxon>Dothideomycetes</taxon>
        <taxon>Dothideomycetidae</taxon>
        <taxon>Mycosphaerellales</taxon>
        <taxon>Mycosphaerellaceae</taxon>
        <taxon>Pseudocercospora</taxon>
    </lineage>
</organism>
<dbReference type="AlphaFoldDB" id="A0A139IG56"/>
<dbReference type="Proteomes" id="UP000073492">
    <property type="component" value="Unassembled WGS sequence"/>
</dbReference>
<evidence type="ECO:0000259" key="2">
    <source>
        <dbReference type="Pfam" id="PF04059"/>
    </source>
</evidence>
<name>A0A139IG56_9PEZI</name>
<protein>
    <recommendedName>
        <fullName evidence="2">Mei2-like C-terminal RNA recognition motif domain-containing protein</fullName>
    </recommendedName>
</protein>
<dbReference type="InterPro" id="IPR035979">
    <property type="entry name" value="RBD_domain_sf"/>
</dbReference>